<organism evidence="12 13">
    <name type="scientific">Cyprinus carpio</name>
    <name type="common">Common carp</name>
    <dbReference type="NCBI Taxonomy" id="7962"/>
    <lineage>
        <taxon>Eukaryota</taxon>
        <taxon>Metazoa</taxon>
        <taxon>Chordata</taxon>
        <taxon>Craniata</taxon>
        <taxon>Vertebrata</taxon>
        <taxon>Euteleostomi</taxon>
        <taxon>Actinopterygii</taxon>
        <taxon>Neopterygii</taxon>
        <taxon>Teleostei</taxon>
        <taxon>Ostariophysi</taxon>
        <taxon>Cypriniformes</taxon>
        <taxon>Cyprinidae</taxon>
        <taxon>Cyprininae</taxon>
        <taxon>Cyprinus</taxon>
    </lineage>
</organism>
<feature type="compositionally biased region" description="Basic and acidic residues" evidence="9">
    <location>
        <begin position="1036"/>
        <end position="1051"/>
    </location>
</feature>
<dbReference type="GO" id="GO:0006357">
    <property type="term" value="P:regulation of transcription by RNA polymerase II"/>
    <property type="evidence" value="ECO:0007669"/>
    <property type="project" value="TreeGrafter"/>
</dbReference>
<reference evidence="12" key="2">
    <citation type="submission" date="2025-09" db="UniProtKB">
        <authorList>
            <consortium name="Ensembl"/>
        </authorList>
    </citation>
    <scope>IDENTIFICATION</scope>
</reference>
<keyword evidence="7" id="KW-0804">Transcription</keyword>
<feature type="compositionally biased region" description="Basic and acidic residues" evidence="9">
    <location>
        <begin position="646"/>
        <end position="658"/>
    </location>
</feature>
<dbReference type="InterPro" id="IPR051232">
    <property type="entry name" value="ARID/SWI1_ChromRemod"/>
</dbReference>
<evidence type="ECO:0000256" key="9">
    <source>
        <dbReference type="SAM" id="MobiDB-lite"/>
    </source>
</evidence>
<dbReference type="Proteomes" id="UP000694427">
    <property type="component" value="Unplaced"/>
</dbReference>
<feature type="region of interest" description="Disordered" evidence="9">
    <location>
        <begin position="441"/>
        <end position="500"/>
    </location>
</feature>
<evidence type="ECO:0000256" key="6">
    <source>
        <dbReference type="ARBA" id="ARBA00023159"/>
    </source>
</evidence>
<dbReference type="PROSITE" id="PS51011">
    <property type="entry name" value="ARID"/>
    <property type="match status" value="1"/>
</dbReference>
<feature type="compositionally biased region" description="Basic and acidic residues" evidence="9">
    <location>
        <begin position="752"/>
        <end position="769"/>
    </location>
</feature>
<feature type="chain" id="PRO_5034230926" description="AT-rich interactive domain-containing protein 5B" evidence="10">
    <location>
        <begin position="19"/>
        <end position="1188"/>
    </location>
</feature>
<dbReference type="FunFam" id="1.10.150.60:FF:000004">
    <property type="entry name" value="AT-rich interactive domain-containing protein 5B"/>
    <property type="match status" value="1"/>
</dbReference>
<evidence type="ECO:0000259" key="11">
    <source>
        <dbReference type="PROSITE" id="PS51011"/>
    </source>
</evidence>
<dbReference type="Pfam" id="PF01388">
    <property type="entry name" value="ARID"/>
    <property type="match status" value="1"/>
</dbReference>
<dbReference type="InterPro" id="IPR001606">
    <property type="entry name" value="ARID_dom"/>
</dbReference>
<protein>
    <recommendedName>
        <fullName evidence="3">AT-rich interactive domain-containing protein 5B</fullName>
    </recommendedName>
</protein>
<proteinExistence type="inferred from homology"/>
<dbReference type="Gene3D" id="1.10.150.60">
    <property type="entry name" value="ARID DNA-binding domain"/>
    <property type="match status" value="1"/>
</dbReference>
<feature type="compositionally biased region" description="Basic and acidic residues" evidence="9">
    <location>
        <begin position="876"/>
        <end position="888"/>
    </location>
</feature>
<feature type="region of interest" description="Disordered" evidence="9">
    <location>
        <begin position="1015"/>
        <end position="1055"/>
    </location>
</feature>
<evidence type="ECO:0000313" key="12">
    <source>
        <dbReference type="Ensembl" id="ENSCCRP00010037753.1"/>
    </source>
</evidence>
<keyword evidence="5" id="KW-0238">DNA-binding</keyword>
<dbReference type="AlphaFoldDB" id="A0A8C1JWV4"/>
<feature type="region of interest" description="Disordered" evidence="9">
    <location>
        <begin position="685"/>
        <end position="815"/>
    </location>
</feature>
<evidence type="ECO:0000256" key="4">
    <source>
        <dbReference type="ARBA" id="ARBA00023015"/>
    </source>
</evidence>
<evidence type="ECO:0000256" key="8">
    <source>
        <dbReference type="ARBA" id="ARBA00023242"/>
    </source>
</evidence>
<evidence type="ECO:0000256" key="10">
    <source>
        <dbReference type="SAM" id="SignalP"/>
    </source>
</evidence>
<feature type="region of interest" description="Disordered" evidence="9">
    <location>
        <begin position="876"/>
        <end position="911"/>
    </location>
</feature>
<comment type="subcellular location">
    <subcellularLocation>
        <location evidence="1">Nucleus</location>
    </subcellularLocation>
</comment>
<dbReference type="GO" id="GO:0005634">
    <property type="term" value="C:nucleus"/>
    <property type="evidence" value="ECO:0007669"/>
    <property type="project" value="UniProtKB-SubCell"/>
</dbReference>
<accession>A0A8C1JWV4</accession>
<keyword evidence="13" id="KW-1185">Reference proteome</keyword>
<evidence type="ECO:0000256" key="2">
    <source>
        <dbReference type="ARBA" id="ARBA00010608"/>
    </source>
</evidence>
<dbReference type="SMART" id="SM01014">
    <property type="entry name" value="ARID"/>
    <property type="match status" value="1"/>
</dbReference>
<keyword evidence="4" id="KW-0805">Transcription regulation</keyword>
<feature type="region of interest" description="Disordered" evidence="9">
    <location>
        <begin position="278"/>
        <end position="347"/>
    </location>
</feature>
<reference evidence="12" key="1">
    <citation type="submission" date="2025-08" db="UniProtKB">
        <authorList>
            <consortium name="Ensembl"/>
        </authorList>
    </citation>
    <scope>IDENTIFICATION</scope>
</reference>
<feature type="compositionally biased region" description="Basic and acidic residues" evidence="9">
    <location>
        <begin position="475"/>
        <end position="489"/>
    </location>
</feature>
<evidence type="ECO:0000256" key="7">
    <source>
        <dbReference type="ARBA" id="ARBA00023163"/>
    </source>
</evidence>
<evidence type="ECO:0000256" key="5">
    <source>
        <dbReference type="ARBA" id="ARBA00023125"/>
    </source>
</evidence>
<dbReference type="Ensembl" id="ENSCCRT00010041467.1">
    <property type="protein sequence ID" value="ENSCCRP00010037753.1"/>
    <property type="gene ID" value="ENSCCRG00010016119.1"/>
</dbReference>
<dbReference type="InterPro" id="IPR030408">
    <property type="entry name" value="ARID5B_ARID/BRIGHT_DNA-bd"/>
</dbReference>
<feature type="compositionally biased region" description="Basic and acidic residues" evidence="9">
    <location>
        <begin position="335"/>
        <end position="347"/>
    </location>
</feature>
<keyword evidence="6" id="KW-0010">Activator</keyword>
<feature type="signal peptide" evidence="10">
    <location>
        <begin position="1"/>
        <end position="18"/>
    </location>
</feature>
<feature type="domain" description="ARID" evidence="11">
    <location>
        <begin position="350"/>
        <end position="442"/>
    </location>
</feature>
<dbReference type="InterPro" id="IPR036431">
    <property type="entry name" value="ARID_dom_sf"/>
</dbReference>
<evidence type="ECO:0000256" key="1">
    <source>
        <dbReference type="ARBA" id="ARBA00004123"/>
    </source>
</evidence>
<feature type="compositionally biased region" description="Basic and acidic residues" evidence="9">
    <location>
        <begin position="791"/>
        <end position="802"/>
    </location>
</feature>
<feature type="compositionally biased region" description="Low complexity" evidence="9">
    <location>
        <begin position="711"/>
        <end position="731"/>
    </location>
</feature>
<feature type="region of interest" description="Disordered" evidence="9">
    <location>
        <begin position="513"/>
        <end position="539"/>
    </location>
</feature>
<dbReference type="SUPFAM" id="SSF46774">
    <property type="entry name" value="ARID-like"/>
    <property type="match status" value="1"/>
</dbReference>
<keyword evidence="10" id="KW-0732">Signal</keyword>
<evidence type="ECO:0000313" key="13">
    <source>
        <dbReference type="Proteomes" id="UP000694427"/>
    </source>
</evidence>
<dbReference type="PANTHER" id="PTHR13964:SF37">
    <property type="entry name" value="AT-RICH INTERACTIVE DOMAIN-CONTAINING PROTEIN 5B"/>
    <property type="match status" value="1"/>
</dbReference>
<keyword evidence="8" id="KW-0539">Nucleus</keyword>
<dbReference type="SMART" id="SM00501">
    <property type="entry name" value="BRIGHT"/>
    <property type="match status" value="1"/>
</dbReference>
<comment type="similarity">
    <text evidence="2">Belongs to the ARID5B family.</text>
</comment>
<name>A0A8C1JWV4_CYPCA</name>
<feature type="region of interest" description="Disordered" evidence="9">
    <location>
        <begin position="617"/>
        <end position="665"/>
    </location>
</feature>
<dbReference type="GO" id="GO:0000976">
    <property type="term" value="F:transcription cis-regulatory region binding"/>
    <property type="evidence" value="ECO:0007669"/>
    <property type="project" value="TreeGrafter"/>
</dbReference>
<dbReference type="CDD" id="cd16885">
    <property type="entry name" value="ARID_ARID5B"/>
    <property type="match status" value="1"/>
</dbReference>
<dbReference type="PANTHER" id="PTHR13964">
    <property type="entry name" value="RBP-RELATED"/>
    <property type="match status" value="1"/>
</dbReference>
<sequence length="1188" mass="132800">MRWSRLLLCYIKCAYVLQNINMTCLFVFPQWVGSPCGLHGPYIFYKAFRSHLEGKARILSLGDFFLVRCKAGDPICIAELQLLWEERTTKQLLSSSKLYFLPEDTPQGRHVTHGEDEVIAVSEKVIVKLEDLVKWMVADVSSWNKGLQAIPLKPTVLKELGKNGQREALHKYRESTLNSGLNFKDVLKEKAELGEDVEEKKVLVLSYPQYCRYRSIIARLRERPTSFLTDHVVLALGGIASLTNNTQILYCRDTFEHPTLVENESVCDEFAPNLKGRPRKKKLSVSQRRDSQGQGGTAKETNGVEGKSLVKMKGDTKSGVSKPKNNSSGSNCKKVMPEDDPKVETGEECHTDEQAFLVSLYKYMKERKTPIERIPYLGFKQINLWTMFQAAQKLGGYEVITARRQWKNVYDELGGNPGSTSAATCTRRHYERLILPYERFTKGEEDKPLPPVKPRKQEGSVQEGVVKTKMMTMKRPKDEQKPRSEKDASAKVPEPGMEDMEQLQEKLLEKQDSQQYQALTQKDRETKSPLSEDEGVQLVIKDEDQPVLLNTYEHANGNVLPSLSQDCAPLKSEDCDGFPVAAMPLHHGHPRPNSHPPEQWQHGMLEYKVPPSALANVEQSRPKEGQNQVGMVLPTPKQNQTSQEIPPERAEPPKKEEAGFNFNPLLYPRGNPGIMSPLAKKKMLSQVSGTGGLRNNYPYGPPPPLVSRRLSSSSTEGSSSGQQNSQASSTTETNMMIKRPSVIQHAQSFKSRGSEDRRSSTEGSQKEGCSEGDPIPQPQPTLIREPYLMRADLHSSIEKSAEMPHPGQAPSFLSDFYSSPHLHNLSRQTEHHLSKDQISKYLNGDVYPRDCETTQGFPPSQHPNNVGLNYSARLNQKEKGPPAERVTEEQPTDLSLPKSSPHKRPLSTSSLCGIPHPTIQQDIKNSSLFQAGNSQSSSTDYHPRACRVPPMTVSMSKKVLESHSKILEKARNGRGEESLGYKIDDMARPILSTKSSPQNICTARPLKRTLEDLENGPSEKKIRAVTPLHCSTQRDGPGKPRTPEAESESMKPAEPAHTAHINSYTSEGHKIPLHSHLFQGLYPGTFVSQVQDMCESLGSHVTPSYSHPLQYLKNQAVLSPLMPPFAIHSLMMQRQFLAANPTHIYRHQVGTSYGDILHPGLYPISALHPQPAFSPPQLSSVHPSTKLS</sequence>
<evidence type="ECO:0000256" key="3">
    <source>
        <dbReference type="ARBA" id="ARBA00013841"/>
    </source>
</evidence>